<evidence type="ECO:0000256" key="4">
    <source>
        <dbReference type="ARBA" id="ARBA00022759"/>
    </source>
</evidence>
<dbReference type="OrthoDB" id="6699594at2"/>
<dbReference type="InterPro" id="IPR038570">
    <property type="entry name" value="HicA_sf"/>
</dbReference>
<keyword evidence="6" id="KW-0694">RNA-binding</keyword>
<comment type="similarity">
    <text evidence="1">Belongs to the HicA mRNA interferase family.</text>
</comment>
<evidence type="ECO:0000256" key="2">
    <source>
        <dbReference type="ARBA" id="ARBA00022649"/>
    </source>
</evidence>
<dbReference type="RefSeq" id="WP_160335874.1">
    <property type="nucleotide sequence ID" value="NZ_CALPCR010000033.1"/>
</dbReference>
<dbReference type="Gene3D" id="3.30.920.30">
    <property type="entry name" value="Hypothetical protein"/>
    <property type="match status" value="1"/>
</dbReference>
<dbReference type="Proteomes" id="UP000472580">
    <property type="component" value="Unassembled WGS sequence"/>
</dbReference>
<evidence type="ECO:0000313" key="9">
    <source>
        <dbReference type="Proteomes" id="UP000472580"/>
    </source>
</evidence>
<name>A0A6L6YPH3_9BURK</name>
<keyword evidence="7" id="KW-0346">Stress response</keyword>
<dbReference type="GO" id="GO:0003729">
    <property type="term" value="F:mRNA binding"/>
    <property type="evidence" value="ECO:0007669"/>
    <property type="project" value="InterPro"/>
</dbReference>
<gene>
    <name evidence="8" type="ORF">E5987_09610</name>
</gene>
<evidence type="ECO:0000313" key="8">
    <source>
        <dbReference type="EMBL" id="MVX57451.1"/>
    </source>
</evidence>
<keyword evidence="4" id="KW-0255">Endonuclease</keyword>
<comment type="caution">
    <text evidence="8">The sequence shown here is derived from an EMBL/GenBank/DDBJ whole genome shotgun (WGS) entry which is preliminary data.</text>
</comment>
<evidence type="ECO:0000256" key="5">
    <source>
        <dbReference type="ARBA" id="ARBA00022801"/>
    </source>
</evidence>
<dbReference type="Pfam" id="PF07927">
    <property type="entry name" value="HicA_toxin"/>
    <property type="match status" value="1"/>
</dbReference>
<organism evidence="8 9">
    <name type="scientific">Parasutterella muris</name>
    <dbReference type="NCBI Taxonomy" id="2565572"/>
    <lineage>
        <taxon>Bacteria</taxon>
        <taxon>Pseudomonadati</taxon>
        <taxon>Pseudomonadota</taxon>
        <taxon>Betaproteobacteria</taxon>
        <taxon>Burkholderiales</taxon>
        <taxon>Sutterellaceae</taxon>
        <taxon>Parasutterella</taxon>
    </lineage>
</organism>
<reference evidence="8 9" key="1">
    <citation type="submission" date="2019-12" db="EMBL/GenBank/DDBJ databases">
        <title>Microbes associate with the intestines of laboratory mice.</title>
        <authorList>
            <person name="Navarre W."/>
            <person name="Wong E."/>
        </authorList>
    </citation>
    <scope>NUCLEOTIDE SEQUENCE [LARGE SCALE GENOMIC DNA]</scope>
    <source>
        <strain evidence="8 9">NM82_D38</strain>
    </source>
</reference>
<keyword evidence="2" id="KW-1277">Toxin-antitoxin system</keyword>
<evidence type="ECO:0000256" key="3">
    <source>
        <dbReference type="ARBA" id="ARBA00022722"/>
    </source>
</evidence>
<dbReference type="SUPFAM" id="SSF54786">
    <property type="entry name" value="YcfA/nrd intein domain"/>
    <property type="match status" value="1"/>
</dbReference>
<keyword evidence="3" id="KW-0540">Nuclease</keyword>
<evidence type="ECO:0000256" key="7">
    <source>
        <dbReference type="ARBA" id="ARBA00023016"/>
    </source>
</evidence>
<dbReference type="InterPro" id="IPR012933">
    <property type="entry name" value="HicA_mRNA_interferase"/>
</dbReference>
<dbReference type="AlphaFoldDB" id="A0A6L6YPH3"/>
<evidence type="ECO:0000256" key="1">
    <source>
        <dbReference type="ARBA" id="ARBA00006620"/>
    </source>
</evidence>
<dbReference type="EMBL" id="WSRP01000031">
    <property type="protein sequence ID" value="MVX57451.1"/>
    <property type="molecule type" value="Genomic_DNA"/>
</dbReference>
<evidence type="ECO:0000256" key="6">
    <source>
        <dbReference type="ARBA" id="ARBA00022884"/>
    </source>
</evidence>
<keyword evidence="5" id="KW-0378">Hydrolase</keyword>
<proteinExistence type="inferred from homology"/>
<protein>
    <submittedName>
        <fullName evidence="8">Addiction module toxin, HicA family</fullName>
    </submittedName>
</protein>
<dbReference type="GO" id="GO:0016787">
    <property type="term" value="F:hydrolase activity"/>
    <property type="evidence" value="ECO:0007669"/>
    <property type="project" value="UniProtKB-KW"/>
</dbReference>
<sequence length="57" mass="6458">MKYGQFIKALKDKGVKVDDGTRHLKLSYGGKQTCCKRHPTEEYPPILLAKILKQLGL</sequence>
<accession>A0A6L6YPH3</accession>
<keyword evidence="9" id="KW-1185">Reference proteome</keyword>
<dbReference type="GO" id="GO:0004519">
    <property type="term" value="F:endonuclease activity"/>
    <property type="evidence" value="ECO:0007669"/>
    <property type="project" value="UniProtKB-KW"/>
</dbReference>